<sequence length="81" mass="9629">MWEWMIVVDCRLHRYDSEQPSRAHPPIHSHRREKHDSCAHTNPQHWLKHTLRGALCLHFEDISGEFSMERLTHPTKPTAPN</sequence>
<protein>
    <submittedName>
        <fullName evidence="2">Uncharacterized protein</fullName>
    </submittedName>
</protein>
<name>A0AA88Q1S3_9TELE</name>
<comment type="caution">
    <text evidence="2">The sequence shown here is derived from an EMBL/GenBank/DDBJ whole genome shotgun (WGS) entry which is preliminary data.</text>
</comment>
<dbReference type="AlphaFoldDB" id="A0AA88Q1S3"/>
<organism evidence="2 3">
    <name type="scientific">Cirrhinus molitorella</name>
    <name type="common">mud carp</name>
    <dbReference type="NCBI Taxonomy" id="172907"/>
    <lineage>
        <taxon>Eukaryota</taxon>
        <taxon>Metazoa</taxon>
        <taxon>Chordata</taxon>
        <taxon>Craniata</taxon>
        <taxon>Vertebrata</taxon>
        <taxon>Euteleostomi</taxon>
        <taxon>Actinopterygii</taxon>
        <taxon>Neopterygii</taxon>
        <taxon>Teleostei</taxon>
        <taxon>Ostariophysi</taxon>
        <taxon>Cypriniformes</taxon>
        <taxon>Cyprinidae</taxon>
        <taxon>Labeoninae</taxon>
        <taxon>Labeonini</taxon>
        <taxon>Cirrhinus</taxon>
    </lineage>
</organism>
<evidence type="ECO:0000313" key="3">
    <source>
        <dbReference type="Proteomes" id="UP001187343"/>
    </source>
</evidence>
<feature type="region of interest" description="Disordered" evidence="1">
    <location>
        <begin position="18"/>
        <end position="39"/>
    </location>
</feature>
<accession>A0AA88Q1S3</accession>
<reference evidence="2" key="1">
    <citation type="submission" date="2023-08" db="EMBL/GenBank/DDBJ databases">
        <title>Chromosome-level Genome Assembly of mud carp (Cirrhinus molitorella).</title>
        <authorList>
            <person name="Liu H."/>
        </authorList>
    </citation>
    <scope>NUCLEOTIDE SEQUENCE</scope>
    <source>
        <strain evidence="2">Prfri</strain>
        <tissue evidence="2">Muscle</tissue>
    </source>
</reference>
<dbReference type="Proteomes" id="UP001187343">
    <property type="component" value="Unassembled WGS sequence"/>
</dbReference>
<keyword evidence="3" id="KW-1185">Reference proteome</keyword>
<evidence type="ECO:0000256" key="1">
    <source>
        <dbReference type="SAM" id="MobiDB-lite"/>
    </source>
</evidence>
<gene>
    <name evidence="2" type="ORF">Q8A67_006251</name>
</gene>
<proteinExistence type="predicted"/>
<dbReference type="EMBL" id="JAUYZG010000005">
    <property type="protein sequence ID" value="KAK2907266.1"/>
    <property type="molecule type" value="Genomic_DNA"/>
</dbReference>
<evidence type="ECO:0000313" key="2">
    <source>
        <dbReference type="EMBL" id="KAK2907266.1"/>
    </source>
</evidence>